<dbReference type="SMART" id="SM01254">
    <property type="entry name" value="KLRAQ"/>
    <property type="match status" value="1"/>
</dbReference>
<protein>
    <submittedName>
        <fullName evidence="4">Coiled-coil domain-containing protein 8</fullName>
    </submittedName>
</protein>
<organism evidence="4 5">
    <name type="scientific">Sarcoptes scabiei</name>
    <name type="common">Itch mite</name>
    <name type="synonym">Acarus scabiei</name>
    <dbReference type="NCBI Taxonomy" id="52283"/>
    <lineage>
        <taxon>Eukaryota</taxon>
        <taxon>Metazoa</taxon>
        <taxon>Ecdysozoa</taxon>
        <taxon>Arthropoda</taxon>
        <taxon>Chelicerata</taxon>
        <taxon>Arachnida</taxon>
        <taxon>Acari</taxon>
        <taxon>Acariformes</taxon>
        <taxon>Sarcoptiformes</taxon>
        <taxon>Astigmata</taxon>
        <taxon>Psoroptidia</taxon>
        <taxon>Sarcoptoidea</taxon>
        <taxon>Sarcoptidae</taxon>
        <taxon>Sarcoptinae</taxon>
        <taxon>Sarcoptes</taxon>
    </lineage>
</organism>
<evidence type="ECO:0000256" key="1">
    <source>
        <dbReference type="SAM" id="Coils"/>
    </source>
</evidence>
<dbReference type="GO" id="GO:0016020">
    <property type="term" value="C:membrane"/>
    <property type="evidence" value="ECO:0007669"/>
    <property type="project" value="TreeGrafter"/>
</dbReference>
<feature type="domain" description="Protein phosphatase 1 regulatory subunit 21 N-terminal" evidence="3">
    <location>
        <begin position="30"/>
        <end position="143"/>
    </location>
</feature>
<name>A0A131ZYC5_SARSC</name>
<evidence type="ECO:0000313" key="4">
    <source>
        <dbReference type="EMBL" id="KPM03681.1"/>
    </source>
</evidence>
<feature type="coiled-coil region" evidence="1">
    <location>
        <begin position="141"/>
        <end position="256"/>
    </location>
</feature>
<dbReference type="Pfam" id="PF10205">
    <property type="entry name" value="KLRAQ"/>
    <property type="match status" value="1"/>
</dbReference>
<feature type="region of interest" description="Disordered" evidence="2">
    <location>
        <begin position="110"/>
        <end position="134"/>
    </location>
</feature>
<reference evidence="4 5" key="1">
    <citation type="journal article" date="2015" name="Parasit. Vectors">
        <title>Draft genome of the scabies mite.</title>
        <authorList>
            <person name="Rider S.D.Jr."/>
            <person name="Morgan M.S."/>
            <person name="Arlian L.G."/>
        </authorList>
    </citation>
    <scope>NUCLEOTIDE SEQUENCE [LARGE SCALE GENOMIC DNA]</scope>
    <source>
        <strain evidence="4">Arlian Lab</strain>
    </source>
</reference>
<comment type="caution">
    <text evidence="4">The sequence shown here is derived from an EMBL/GenBank/DDBJ whole genome shotgun (WGS) entry which is preliminary data.</text>
</comment>
<dbReference type="InterPro" id="IPR019343">
    <property type="entry name" value="PPP1R21_N"/>
</dbReference>
<evidence type="ECO:0000256" key="2">
    <source>
        <dbReference type="SAM" id="MobiDB-lite"/>
    </source>
</evidence>
<evidence type="ECO:0000313" key="5">
    <source>
        <dbReference type="Proteomes" id="UP000616769"/>
    </source>
</evidence>
<dbReference type="OrthoDB" id="5566667at2759"/>
<evidence type="ECO:0000259" key="3">
    <source>
        <dbReference type="SMART" id="SM01254"/>
    </source>
</evidence>
<sequence>MTNRSEVSVSETSSLVSSTSVLDISIEKYQRLASQYAKIRSEFSVLKKAFVEKQEKTEEQNKVIKSQELNVRRLEQEIESLMFRNQQLIKRIGVLQQELDSKIPSTKSIRSFLSPRKESTTSRDSDDSIRNQSISNATIDSELIEELNSRLKSKYEEYENMQQKFQNSERLFIDQIEHLEQQLSIDKAEHQKEIEIKTEELSEMASSLKMKNDENVDLEIQLAQLNKAFCDIKFDFENLKMTNSNLNKRLSDYEREAFPSANRESTVFNSDSRKLFSLSQINNNEFSRNMSVRENVIKEFLTKFSALICAISTLHLNVFQKISIMYALFKKNYNHLYFLDYDSSNTLTLPFFDEKNQSHNTDSRVRLSTTNEPRDLIDAKSISDDSEAKENHFSNMDSRSANVLNILQKFRDYMNLGHDTYLVQIEDAIKQFAELKIRQMNVENKSKDCDLTCHLKQIEGEMAQISMEISETITDYIGFLNRLNVYITVWYLPTKKNSSLS</sequence>
<feature type="compositionally biased region" description="Basic and acidic residues" evidence="2">
    <location>
        <begin position="115"/>
        <end position="129"/>
    </location>
</feature>
<proteinExistence type="predicted"/>
<accession>A0A131ZYC5</accession>
<dbReference type="AlphaFoldDB" id="A0A131ZYC5"/>
<gene>
    <name evidence="4" type="ORF">QR98_0021150</name>
</gene>
<dbReference type="EMBL" id="JXLN01005809">
    <property type="protein sequence ID" value="KPM03681.1"/>
    <property type="molecule type" value="Genomic_DNA"/>
</dbReference>
<dbReference type="PANTHER" id="PTHR21448:SF0">
    <property type="entry name" value="PROTEIN PHOSPHATASE 1 REGULATORY SUBUNIT 21"/>
    <property type="match status" value="1"/>
</dbReference>
<dbReference type="PANTHER" id="PTHR21448">
    <property type="entry name" value="SMOOTH MUSCLE MYOSIN HEAVY CHAIN-RELATED"/>
    <property type="match status" value="1"/>
</dbReference>
<dbReference type="InterPro" id="IPR040024">
    <property type="entry name" value="PPP1R21"/>
</dbReference>
<dbReference type="Proteomes" id="UP000616769">
    <property type="component" value="Unassembled WGS sequence"/>
</dbReference>
<keyword evidence="1" id="KW-0175">Coiled coil</keyword>
<feature type="coiled-coil region" evidence="1">
    <location>
        <begin position="57"/>
        <end position="91"/>
    </location>
</feature>
<dbReference type="VEuPathDB" id="VectorBase:SSCA000928"/>
<dbReference type="GO" id="GO:0005769">
    <property type="term" value="C:early endosome"/>
    <property type="evidence" value="ECO:0007669"/>
    <property type="project" value="TreeGrafter"/>
</dbReference>